<keyword evidence="4" id="KW-1185">Reference proteome</keyword>
<feature type="domain" description="ABC-type glycine betaine transport system substrate-binding" evidence="2">
    <location>
        <begin position="44"/>
        <end position="307"/>
    </location>
</feature>
<dbReference type="EMBL" id="BOMY01000061">
    <property type="protein sequence ID" value="GIF26573.1"/>
    <property type="molecule type" value="Genomic_DNA"/>
</dbReference>
<organism evidence="3 4">
    <name type="scientific">Paractinoplanes tereljensis</name>
    <dbReference type="NCBI Taxonomy" id="571912"/>
    <lineage>
        <taxon>Bacteria</taxon>
        <taxon>Bacillati</taxon>
        <taxon>Actinomycetota</taxon>
        <taxon>Actinomycetes</taxon>
        <taxon>Micromonosporales</taxon>
        <taxon>Micromonosporaceae</taxon>
        <taxon>Paractinoplanes</taxon>
    </lineage>
</organism>
<dbReference type="CDD" id="cd13606">
    <property type="entry name" value="PBP2_ProX_like"/>
    <property type="match status" value="1"/>
</dbReference>
<dbReference type="AlphaFoldDB" id="A0A919NXI7"/>
<dbReference type="InterPro" id="IPR007210">
    <property type="entry name" value="ABC_Gly_betaine_transp_sub-bd"/>
</dbReference>
<accession>A0A919NXI7</accession>
<evidence type="ECO:0000259" key="2">
    <source>
        <dbReference type="Pfam" id="PF04069"/>
    </source>
</evidence>
<dbReference type="Gene3D" id="3.40.190.10">
    <property type="entry name" value="Periplasmic binding protein-like II"/>
    <property type="match status" value="1"/>
</dbReference>
<reference evidence="3" key="1">
    <citation type="submission" date="2021-01" db="EMBL/GenBank/DDBJ databases">
        <title>Whole genome shotgun sequence of Actinoplanes tereljensis NBRC 105297.</title>
        <authorList>
            <person name="Komaki H."/>
            <person name="Tamura T."/>
        </authorList>
    </citation>
    <scope>NUCLEOTIDE SEQUENCE</scope>
    <source>
        <strain evidence="3">NBRC 105297</strain>
    </source>
</reference>
<dbReference type="SUPFAM" id="SSF53850">
    <property type="entry name" value="Periplasmic binding protein-like II"/>
    <property type="match status" value="1"/>
</dbReference>
<sequence length="311" mass="32528">MLRTRFAGVFAAGVTLALTLSACGANDDPLSNEPAGGSSASTSTVTIGSANFAESELLGEIYAQALEAKGVTVKRQFNIGARELYLKALQDGSIDLLPEYNGALLSALAKGGAPEGVSSPDQVLTELKKVLPTGTEVLEQSAAEDKDTLTVTSATAAKYSLKTIEDLKPVADKLTIGAGPEWQERYQGLKGLESLYGIKFKTFKPLDAGGPLTVNALTKGQIDVGNIFSTDSSIATNKFVVLEDPKNLYLAENIIPLIRTAANNPTVSGALNAVSGKLTTENLTTYLAQVQVDKKDTAAVAKAFLSENGLV</sequence>
<gene>
    <name evidence="3" type="ORF">Ate02nite_93030</name>
</gene>
<name>A0A919NXI7_9ACTN</name>
<evidence type="ECO:0000313" key="3">
    <source>
        <dbReference type="EMBL" id="GIF26573.1"/>
    </source>
</evidence>
<dbReference type="GO" id="GO:0022857">
    <property type="term" value="F:transmembrane transporter activity"/>
    <property type="evidence" value="ECO:0007669"/>
    <property type="project" value="InterPro"/>
</dbReference>
<dbReference type="Pfam" id="PF04069">
    <property type="entry name" value="OpuAC"/>
    <property type="match status" value="1"/>
</dbReference>
<dbReference type="Proteomes" id="UP000623608">
    <property type="component" value="Unassembled WGS sequence"/>
</dbReference>
<feature type="signal peptide" evidence="1">
    <location>
        <begin position="1"/>
        <end position="27"/>
    </location>
</feature>
<dbReference type="PROSITE" id="PS51257">
    <property type="entry name" value="PROKAR_LIPOPROTEIN"/>
    <property type="match status" value="1"/>
</dbReference>
<comment type="caution">
    <text evidence="3">The sequence shown here is derived from an EMBL/GenBank/DDBJ whole genome shotgun (WGS) entry which is preliminary data.</text>
</comment>
<evidence type="ECO:0000313" key="4">
    <source>
        <dbReference type="Proteomes" id="UP000623608"/>
    </source>
</evidence>
<keyword evidence="1" id="KW-0732">Signal</keyword>
<dbReference type="GO" id="GO:0043190">
    <property type="term" value="C:ATP-binding cassette (ABC) transporter complex"/>
    <property type="evidence" value="ECO:0007669"/>
    <property type="project" value="InterPro"/>
</dbReference>
<evidence type="ECO:0000256" key="1">
    <source>
        <dbReference type="SAM" id="SignalP"/>
    </source>
</evidence>
<protein>
    <submittedName>
        <fullName evidence="3">Glycine/betaine ABC transporter substrate-binding protein</fullName>
    </submittedName>
</protein>
<proteinExistence type="predicted"/>
<feature type="chain" id="PRO_5036896706" evidence="1">
    <location>
        <begin position="28"/>
        <end position="311"/>
    </location>
</feature>
<dbReference type="Gene3D" id="3.40.190.120">
    <property type="entry name" value="Osmoprotection protein (prox), domain 2"/>
    <property type="match status" value="1"/>
</dbReference>